<sequence>MPHSAEIRPVRNEPDAVPDLFSVQAEPMPPEHPLQVLKVLVLSIDWEISEDTVRGFLQEIHRLIKKHADDPVNRKWFELLTGIGHYVYKRKTDIHPEAIRLLHAIYADLEATFFADRMPEQRRRERLLNRVAEYNRLRDIVRSGGTSETETPKASKQAEVEPAHASSDGGNPEISVESNEEENRILLHEAFAQALEEMRHLIQAEFRALRAEIRLWRAEQKR</sequence>
<gene>
    <name evidence="2" type="ORF">ENS29_16770</name>
</gene>
<name>A0A7C4W2B1_9BACT</name>
<evidence type="ECO:0000256" key="1">
    <source>
        <dbReference type="SAM" id="MobiDB-lite"/>
    </source>
</evidence>
<organism evidence="2">
    <name type="scientific">Desulfatirhabdium butyrativorans</name>
    <dbReference type="NCBI Taxonomy" id="340467"/>
    <lineage>
        <taxon>Bacteria</taxon>
        <taxon>Pseudomonadati</taxon>
        <taxon>Thermodesulfobacteriota</taxon>
        <taxon>Desulfobacteria</taxon>
        <taxon>Desulfobacterales</taxon>
        <taxon>Desulfatirhabdiaceae</taxon>
        <taxon>Desulfatirhabdium</taxon>
    </lineage>
</organism>
<accession>A0A7C4W2B1</accession>
<proteinExistence type="predicted"/>
<feature type="compositionally biased region" description="Basic and acidic residues" evidence="1">
    <location>
        <begin position="150"/>
        <end position="162"/>
    </location>
</feature>
<dbReference type="AlphaFoldDB" id="A0A7C4W2B1"/>
<comment type="caution">
    <text evidence="2">The sequence shown here is derived from an EMBL/GenBank/DDBJ whole genome shotgun (WGS) entry which is preliminary data.</text>
</comment>
<feature type="region of interest" description="Disordered" evidence="1">
    <location>
        <begin position="142"/>
        <end position="179"/>
    </location>
</feature>
<reference evidence="2" key="1">
    <citation type="journal article" date="2020" name="mSystems">
        <title>Genome- and Community-Level Interaction Insights into Carbon Utilization and Element Cycling Functions of Hydrothermarchaeota in Hydrothermal Sediment.</title>
        <authorList>
            <person name="Zhou Z."/>
            <person name="Liu Y."/>
            <person name="Xu W."/>
            <person name="Pan J."/>
            <person name="Luo Z.H."/>
            <person name="Li M."/>
        </authorList>
    </citation>
    <scope>NUCLEOTIDE SEQUENCE [LARGE SCALE GENOMIC DNA]</scope>
    <source>
        <strain evidence="2">SpSt-477</strain>
    </source>
</reference>
<dbReference type="EMBL" id="DSUH01000380">
    <property type="protein sequence ID" value="HGU34478.1"/>
    <property type="molecule type" value="Genomic_DNA"/>
</dbReference>
<protein>
    <submittedName>
        <fullName evidence="2">Uncharacterized protein</fullName>
    </submittedName>
</protein>
<evidence type="ECO:0000313" key="2">
    <source>
        <dbReference type="EMBL" id="HGU34478.1"/>
    </source>
</evidence>